<dbReference type="Proteomes" id="UP001595379">
    <property type="component" value="Unassembled WGS sequence"/>
</dbReference>
<comment type="similarity">
    <text evidence="1 3">Belongs to the enoyl-CoA hydratase/isomerase family.</text>
</comment>
<dbReference type="InterPro" id="IPR014748">
    <property type="entry name" value="Enoyl-CoA_hydra_C"/>
</dbReference>
<keyword evidence="2" id="KW-0456">Lyase</keyword>
<evidence type="ECO:0000256" key="2">
    <source>
        <dbReference type="ARBA" id="ARBA00023239"/>
    </source>
</evidence>
<dbReference type="PANTHER" id="PTHR11941">
    <property type="entry name" value="ENOYL-COA HYDRATASE-RELATED"/>
    <property type="match status" value="1"/>
</dbReference>
<dbReference type="RefSeq" id="WP_343165242.1">
    <property type="nucleotide sequence ID" value="NZ_JBHRSV010000031.1"/>
</dbReference>
<gene>
    <name evidence="4" type="ORF">ACFOOR_14925</name>
</gene>
<accession>A0ABV7A1B5</accession>
<organism evidence="4 5">
    <name type="scientific">Hyphobacterium vulgare</name>
    <dbReference type="NCBI Taxonomy" id="1736751"/>
    <lineage>
        <taxon>Bacteria</taxon>
        <taxon>Pseudomonadati</taxon>
        <taxon>Pseudomonadota</taxon>
        <taxon>Alphaproteobacteria</taxon>
        <taxon>Maricaulales</taxon>
        <taxon>Maricaulaceae</taxon>
        <taxon>Hyphobacterium</taxon>
    </lineage>
</organism>
<dbReference type="InterPro" id="IPR029045">
    <property type="entry name" value="ClpP/crotonase-like_dom_sf"/>
</dbReference>
<dbReference type="Gene3D" id="1.10.12.10">
    <property type="entry name" value="Lyase 2-enoyl-coa Hydratase, Chain A, domain 2"/>
    <property type="match status" value="1"/>
</dbReference>
<dbReference type="SUPFAM" id="SSF52096">
    <property type="entry name" value="ClpP/crotonase"/>
    <property type="match status" value="1"/>
</dbReference>
<evidence type="ECO:0000256" key="3">
    <source>
        <dbReference type="RuleBase" id="RU003707"/>
    </source>
</evidence>
<dbReference type="InterPro" id="IPR001753">
    <property type="entry name" value="Enoyl-CoA_hydra/iso"/>
</dbReference>
<evidence type="ECO:0000313" key="4">
    <source>
        <dbReference type="EMBL" id="MFC2927398.1"/>
    </source>
</evidence>
<keyword evidence="5" id="KW-1185">Reference proteome</keyword>
<dbReference type="EMBL" id="JBHRSV010000031">
    <property type="protein sequence ID" value="MFC2927398.1"/>
    <property type="molecule type" value="Genomic_DNA"/>
</dbReference>
<reference evidence="5" key="1">
    <citation type="journal article" date="2019" name="Int. J. Syst. Evol. Microbiol.">
        <title>The Global Catalogue of Microorganisms (GCM) 10K type strain sequencing project: providing services to taxonomists for standard genome sequencing and annotation.</title>
        <authorList>
            <consortium name="The Broad Institute Genomics Platform"/>
            <consortium name="The Broad Institute Genome Sequencing Center for Infectious Disease"/>
            <person name="Wu L."/>
            <person name="Ma J."/>
        </authorList>
    </citation>
    <scope>NUCLEOTIDE SEQUENCE [LARGE SCALE GENOMIC DNA]</scope>
    <source>
        <strain evidence="5">KCTC 52487</strain>
    </source>
</reference>
<sequence>MTDADIYLDRKGAIAELVLNRPDKRNALTQEMWLAIPELLAEVEKDAGLRVLIVRGAGGAFAAGADIAEFEEVYSTRERAARYSAAVAAALDGLAAFPLPTVAKITGPCVGGGCGLALACDLRFATEASRFGITPAKLGLVYTLNDTKRLIDAVGPSNAKDILFSGRLVSAPEAREMGLVDRVWGEADFEAGLEGWLELVRAASPHSARVTKSIIRMILSGVDQDTDETKRMFLDAFQGQDFREGYRAFLEKRAPRFSGNES</sequence>
<dbReference type="CDD" id="cd06558">
    <property type="entry name" value="crotonase-like"/>
    <property type="match status" value="1"/>
</dbReference>
<dbReference type="Gene3D" id="3.90.226.10">
    <property type="entry name" value="2-enoyl-CoA Hydratase, Chain A, domain 1"/>
    <property type="match status" value="1"/>
</dbReference>
<comment type="caution">
    <text evidence="4">The sequence shown here is derived from an EMBL/GenBank/DDBJ whole genome shotgun (WGS) entry which is preliminary data.</text>
</comment>
<dbReference type="Pfam" id="PF00378">
    <property type="entry name" value="ECH_1"/>
    <property type="match status" value="1"/>
</dbReference>
<dbReference type="InterPro" id="IPR018376">
    <property type="entry name" value="Enoyl-CoA_hyd/isom_CS"/>
</dbReference>
<evidence type="ECO:0000256" key="1">
    <source>
        <dbReference type="ARBA" id="ARBA00005254"/>
    </source>
</evidence>
<protein>
    <submittedName>
        <fullName evidence="4">Enoyl-CoA hydratase-related protein</fullName>
    </submittedName>
</protein>
<name>A0ABV7A1B5_9PROT</name>
<evidence type="ECO:0000313" key="5">
    <source>
        <dbReference type="Proteomes" id="UP001595379"/>
    </source>
</evidence>
<dbReference type="PROSITE" id="PS00166">
    <property type="entry name" value="ENOYL_COA_HYDRATASE"/>
    <property type="match status" value="1"/>
</dbReference>
<dbReference type="PANTHER" id="PTHR11941:SF54">
    <property type="entry name" value="ENOYL-COA HYDRATASE, MITOCHONDRIAL"/>
    <property type="match status" value="1"/>
</dbReference>
<proteinExistence type="inferred from homology"/>